<gene>
    <name evidence="1" type="ORF">BN1086_00586</name>
    <name evidence="2" type="ORF">BN1086_02793</name>
</gene>
<dbReference type="EMBL" id="LK931336">
    <property type="protein sequence ID" value="CDZ84638.1"/>
    <property type="molecule type" value="Genomic_DNA"/>
</dbReference>
<organism evidence="2">
    <name type="scientific">Citrobacter koseri</name>
    <name type="common">Citrobacter diversus</name>
    <dbReference type="NCBI Taxonomy" id="545"/>
    <lineage>
        <taxon>Bacteria</taxon>
        <taxon>Pseudomonadati</taxon>
        <taxon>Pseudomonadota</taxon>
        <taxon>Gammaproteobacteria</taxon>
        <taxon>Enterobacterales</taxon>
        <taxon>Enterobacteriaceae</taxon>
        <taxon>Citrobacter</taxon>
    </lineage>
</organism>
<dbReference type="RefSeq" id="WP_043001672.1">
    <property type="nucleotide sequence ID" value="NZ_JBPUTD010000002.1"/>
</dbReference>
<accession>A0A078LL24</accession>
<evidence type="ECO:0000313" key="1">
    <source>
        <dbReference type="EMBL" id="CDZ82508.1"/>
    </source>
</evidence>
<dbReference type="AlphaFoldDB" id="A0A078LL24"/>
<sequence>MPVVATFKTDWFRVINDITRSGIPLQEIARELDVSKSAIIGWKQGAAPNHHTGEALIDFWCYVTQRPRSELPAQVTSRRFVYAWRTKRLPQ</sequence>
<protein>
    <submittedName>
        <fullName evidence="2">Uncharacterized protein</fullName>
    </submittedName>
</protein>
<proteinExistence type="predicted"/>
<reference evidence="2" key="1">
    <citation type="submission" date="2014-06" db="EMBL/GenBank/DDBJ databases">
        <authorList>
            <person name="Urmite Genomes Urmite Genomes"/>
        </authorList>
    </citation>
    <scope>NUCLEOTIDE SEQUENCE</scope>
</reference>
<name>A0A078LL24_CITKO</name>
<dbReference type="PATRIC" id="fig|545.12.peg.2817"/>
<evidence type="ECO:0000313" key="2">
    <source>
        <dbReference type="EMBL" id="CDZ84638.1"/>
    </source>
</evidence>
<dbReference type="EMBL" id="LK931336">
    <property type="protein sequence ID" value="CDZ82508.1"/>
    <property type="molecule type" value="Genomic_DNA"/>
</dbReference>